<organism evidence="1 2">
    <name type="scientific">Pleurodeles waltl</name>
    <name type="common">Iberian ribbed newt</name>
    <dbReference type="NCBI Taxonomy" id="8319"/>
    <lineage>
        <taxon>Eukaryota</taxon>
        <taxon>Metazoa</taxon>
        <taxon>Chordata</taxon>
        <taxon>Craniata</taxon>
        <taxon>Vertebrata</taxon>
        <taxon>Euteleostomi</taxon>
        <taxon>Amphibia</taxon>
        <taxon>Batrachia</taxon>
        <taxon>Caudata</taxon>
        <taxon>Salamandroidea</taxon>
        <taxon>Salamandridae</taxon>
        <taxon>Pleurodelinae</taxon>
        <taxon>Pleurodeles</taxon>
    </lineage>
</organism>
<dbReference type="EMBL" id="JANPWB010000009">
    <property type="protein sequence ID" value="KAJ1157785.1"/>
    <property type="molecule type" value="Genomic_DNA"/>
</dbReference>
<comment type="caution">
    <text evidence="1">The sequence shown here is derived from an EMBL/GenBank/DDBJ whole genome shotgun (WGS) entry which is preliminary data.</text>
</comment>
<dbReference type="Proteomes" id="UP001066276">
    <property type="component" value="Chromosome 5"/>
</dbReference>
<name>A0AAV7S0T8_PLEWA</name>
<accession>A0AAV7S0T8</accession>
<gene>
    <name evidence="1" type="ORF">NDU88_010484</name>
</gene>
<reference evidence="1" key="1">
    <citation type="journal article" date="2022" name="bioRxiv">
        <title>Sequencing and chromosome-scale assembly of the giantPleurodeles waltlgenome.</title>
        <authorList>
            <person name="Brown T."/>
            <person name="Elewa A."/>
            <person name="Iarovenko S."/>
            <person name="Subramanian E."/>
            <person name="Araus A.J."/>
            <person name="Petzold A."/>
            <person name="Susuki M."/>
            <person name="Suzuki K.-i.T."/>
            <person name="Hayashi T."/>
            <person name="Toyoda A."/>
            <person name="Oliveira C."/>
            <person name="Osipova E."/>
            <person name="Leigh N.D."/>
            <person name="Simon A."/>
            <person name="Yun M.H."/>
        </authorList>
    </citation>
    <scope>NUCLEOTIDE SEQUENCE</scope>
    <source>
        <strain evidence="1">20211129_DDA</strain>
        <tissue evidence="1">Liver</tissue>
    </source>
</reference>
<evidence type="ECO:0000313" key="2">
    <source>
        <dbReference type="Proteomes" id="UP001066276"/>
    </source>
</evidence>
<evidence type="ECO:0000313" key="1">
    <source>
        <dbReference type="EMBL" id="KAJ1157785.1"/>
    </source>
</evidence>
<keyword evidence="2" id="KW-1185">Reference proteome</keyword>
<dbReference type="AlphaFoldDB" id="A0AAV7S0T8"/>
<protein>
    <submittedName>
        <fullName evidence="1">Uncharacterized protein</fullName>
    </submittedName>
</protein>
<proteinExistence type="predicted"/>
<sequence length="77" mass="8542">MALAGGIIFDAKLRRRSFASKSINMPLNFYQIARFPHVRGAIDETHVAIYPPSVTERQCLSRAVVNTDALFESCNAS</sequence>